<evidence type="ECO:0000313" key="1">
    <source>
        <dbReference type="EMBL" id="PIU15608.1"/>
    </source>
</evidence>
<sequence length="101" mass="11679">MFSEAILVYKTVPVLYSDRSEDFKLAFRVAIWLALLKTNKNWATLFFVGEPILCENPGKLDQENVFHAYVSIRDKIKTAAVAEVKKELELRDVLLMIPQYN</sequence>
<accession>A0A2M6XUK3</accession>
<evidence type="ECO:0000313" key="2">
    <source>
        <dbReference type="Proteomes" id="UP000229784"/>
    </source>
</evidence>
<gene>
    <name evidence="1" type="ORF">COT20_01470</name>
</gene>
<comment type="caution">
    <text evidence="1">The sequence shown here is derived from an EMBL/GenBank/DDBJ whole genome shotgun (WGS) entry which is preliminary data.</text>
</comment>
<organism evidence="1 2">
    <name type="scientific">bacterium (Candidatus Gribaldobacteria) CG08_land_8_20_14_0_20_39_15</name>
    <dbReference type="NCBI Taxonomy" id="2014273"/>
    <lineage>
        <taxon>Bacteria</taxon>
        <taxon>Candidatus Gribaldobacteria</taxon>
    </lineage>
</organism>
<dbReference type="EMBL" id="PEXQ01000036">
    <property type="protein sequence ID" value="PIU15608.1"/>
    <property type="molecule type" value="Genomic_DNA"/>
</dbReference>
<name>A0A2M6XUK3_9BACT</name>
<proteinExistence type="predicted"/>
<dbReference type="Proteomes" id="UP000229784">
    <property type="component" value="Unassembled WGS sequence"/>
</dbReference>
<protein>
    <submittedName>
        <fullName evidence="1">Uncharacterized protein</fullName>
    </submittedName>
</protein>
<dbReference type="AlphaFoldDB" id="A0A2M6XUK3"/>
<reference evidence="2" key="1">
    <citation type="submission" date="2017-09" db="EMBL/GenBank/DDBJ databases">
        <title>Depth-based differentiation of microbial function through sediment-hosted aquifers and enrichment of novel symbionts in the deep terrestrial subsurface.</title>
        <authorList>
            <person name="Probst A.J."/>
            <person name="Ladd B."/>
            <person name="Jarett J.K."/>
            <person name="Geller-Mcgrath D.E."/>
            <person name="Sieber C.M.K."/>
            <person name="Emerson J.B."/>
            <person name="Anantharaman K."/>
            <person name="Thomas B.C."/>
            <person name="Malmstrom R."/>
            <person name="Stieglmeier M."/>
            <person name="Klingl A."/>
            <person name="Woyke T."/>
            <person name="Ryan C.M."/>
            <person name="Banfield J.F."/>
        </authorList>
    </citation>
    <scope>NUCLEOTIDE SEQUENCE [LARGE SCALE GENOMIC DNA]</scope>
</reference>